<keyword evidence="3 6" id="KW-0133">Cell shape</keyword>
<organism evidence="9 10">
    <name type="scientific">Paenibacillus gyeongsangnamensis</name>
    <dbReference type="NCBI Taxonomy" id="3388067"/>
    <lineage>
        <taxon>Bacteria</taxon>
        <taxon>Bacillati</taxon>
        <taxon>Bacillota</taxon>
        <taxon>Bacilli</taxon>
        <taxon>Bacillales</taxon>
        <taxon>Paenibacillaceae</taxon>
        <taxon>Paenibacillus</taxon>
    </lineage>
</organism>
<evidence type="ECO:0000313" key="10">
    <source>
        <dbReference type="Proteomes" id="UP001527882"/>
    </source>
</evidence>
<keyword evidence="2" id="KW-0808">Transferase</keyword>
<dbReference type="Pfam" id="PF03734">
    <property type="entry name" value="YkuD"/>
    <property type="match status" value="1"/>
</dbReference>
<keyword evidence="4 6" id="KW-0573">Peptidoglycan synthesis</keyword>
<dbReference type="PANTHER" id="PTHR30582">
    <property type="entry name" value="L,D-TRANSPEPTIDASE"/>
    <property type="match status" value="1"/>
</dbReference>
<evidence type="ECO:0000259" key="8">
    <source>
        <dbReference type="PROSITE" id="PS52029"/>
    </source>
</evidence>
<name>A0ABT4Q2J6_9BACL</name>
<dbReference type="Proteomes" id="UP001527882">
    <property type="component" value="Unassembled WGS sequence"/>
</dbReference>
<feature type="chain" id="PRO_5045683612" evidence="7">
    <location>
        <begin position="23"/>
        <end position="165"/>
    </location>
</feature>
<evidence type="ECO:0000256" key="1">
    <source>
        <dbReference type="ARBA" id="ARBA00004752"/>
    </source>
</evidence>
<dbReference type="PANTHER" id="PTHR30582:SF4">
    <property type="entry name" value="L,D-TRANSPEPTIDASE YQJB-RELATED"/>
    <property type="match status" value="1"/>
</dbReference>
<dbReference type="InterPro" id="IPR038063">
    <property type="entry name" value="Transpep_catalytic_dom"/>
</dbReference>
<evidence type="ECO:0000256" key="6">
    <source>
        <dbReference type="PROSITE-ProRule" id="PRU01373"/>
    </source>
</evidence>
<sequence length="165" mass="18293">MRRWITVLCTLLLLLSCAGRMAAAPQPNAFPGGGLEEEGVYILIDKKANRLTLFLNGRPQYSFPVATGRRKELTPVGRFRIVTKIVKPWYVRKQIPGGSPHNPLGTRWMGLDVPGTGGYTYGIHGTNRPYSIGHGASSGCIRMHNKDVEWLFRHVPIGTVVVIKE</sequence>
<comment type="caution">
    <text evidence="9">The sequence shown here is derived from an EMBL/GenBank/DDBJ whole genome shotgun (WGS) entry which is preliminary data.</text>
</comment>
<keyword evidence="5 6" id="KW-0961">Cell wall biogenesis/degradation</keyword>
<dbReference type="CDD" id="cd16913">
    <property type="entry name" value="YkuD_like"/>
    <property type="match status" value="1"/>
</dbReference>
<dbReference type="InterPro" id="IPR005490">
    <property type="entry name" value="LD_TPept_cat_dom"/>
</dbReference>
<dbReference type="Gene3D" id="2.40.440.10">
    <property type="entry name" value="L,D-transpeptidase catalytic domain-like"/>
    <property type="match status" value="1"/>
</dbReference>
<dbReference type="EMBL" id="JAQAGZ010000001">
    <property type="protein sequence ID" value="MCZ8511104.1"/>
    <property type="molecule type" value="Genomic_DNA"/>
</dbReference>
<feature type="domain" description="L,D-TPase catalytic" evidence="8">
    <location>
        <begin position="40"/>
        <end position="164"/>
    </location>
</feature>
<reference evidence="9 10" key="1">
    <citation type="submission" date="2022-12" db="EMBL/GenBank/DDBJ databases">
        <title>Draft genome sequence of Paenibacillus sp. dW9.</title>
        <authorList>
            <person name="Choi E.-W."/>
            <person name="Kim D.-U."/>
        </authorList>
    </citation>
    <scope>NUCLEOTIDE SEQUENCE [LARGE SCALE GENOMIC DNA]</scope>
    <source>
        <strain evidence="10">dW9</strain>
    </source>
</reference>
<dbReference type="PROSITE" id="PS51257">
    <property type="entry name" value="PROKAR_LIPOPROTEIN"/>
    <property type="match status" value="1"/>
</dbReference>
<accession>A0ABT4Q2J6</accession>
<proteinExistence type="predicted"/>
<evidence type="ECO:0000256" key="3">
    <source>
        <dbReference type="ARBA" id="ARBA00022960"/>
    </source>
</evidence>
<feature type="active site" description="Proton donor/acceptor" evidence="6">
    <location>
        <position position="124"/>
    </location>
</feature>
<keyword evidence="7" id="KW-0732">Signal</keyword>
<dbReference type="InterPro" id="IPR050979">
    <property type="entry name" value="LD-transpeptidase"/>
</dbReference>
<evidence type="ECO:0000256" key="2">
    <source>
        <dbReference type="ARBA" id="ARBA00022679"/>
    </source>
</evidence>
<feature type="active site" description="Nucleophile" evidence="6">
    <location>
        <position position="140"/>
    </location>
</feature>
<keyword evidence="10" id="KW-1185">Reference proteome</keyword>
<protein>
    <submittedName>
        <fullName evidence="9">L,D-transpeptidase</fullName>
    </submittedName>
</protein>
<evidence type="ECO:0000256" key="5">
    <source>
        <dbReference type="ARBA" id="ARBA00023316"/>
    </source>
</evidence>
<evidence type="ECO:0000256" key="4">
    <source>
        <dbReference type="ARBA" id="ARBA00022984"/>
    </source>
</evidence>
<evidence type="ECO:0000313" key="9">
    <source>
        <dbReference type="EMBL" id="MCZ8511104.1"/>
    </source>
</evidence>
<feature type="signal peptide" evidence="7">
    <location>
        <begin position="1"/>
        <end position="22"/>
    </location>
</feature>
<gene>
    <name evidence="9" type="ORF">O9H85_01360</name>
</gene>
<dbReference type="PROSITE" id="PS52029">
    <property type="entry name" value="LD_TPASE"/>
    <property type="match status" value="1"/>
</dbReference>
<evidence type="ECO:0000256" key="7">
    <source>
        <dbReference type="SAM" id="SignalP"/>
    </source>
</evidence>
<comment type="pathway">
    <text evidence="1 6">Cell wall biogenesis; peptidoglycan biosynthesis.</text>
</comment>
<dbReference type="SUPFAM" id="SSF141523">
    <property type="entry name" value="L,D-transpeptidase catalytic domain-like"/>
    <property type="match status" value="1"/>
</dbReference>